<dbReference type="CDD" id="cd09726">
    <property type="entry name" value="RAMP_I_III"/>
    <property type="match status" value="1"/>
</dbReference>
<protein>
    <recommendedName>
        <fullName evidence="2">CRISPR type III-associated protein domain-containing protein</fullName>
    </recommendedName>
</protein>
<evidence type="ECO:0000313" key="4">
    <source>
        <dbReference type="Proteomes" id="UP000434582"/>
    </source>
</evidence>
<dbReference type="GO" id="GO:0051607">
    <property type="term" value="P:defense response to virus"/>
    <property type="evidence" value="ECO:0007669"/>
    <property type="project" value="UniProtKB-KW"/>
</dbReference>
<keyword evidence="4" id="KW-1185">Reference proteome</keyword>
<dbReference type="RefSeq" id="WP_153346361.1">
    <property type="nucleotide sequence ID" value="NZ_WIVE01000075.1"/>
</dbReference>
<reference evidence="3 4" key="1">
    <citation type="submission" date="2019-10" db="EMBL/GenBank/DDBJ databases">
        <title>Draft whole-genome sequence of the purple nonsulfur photosynthetic bacterium Roseospira navarrensis DSM 15114.</title>
        <authorList>
            <person name="Kyndt J.A."/>
            <person name="Meyer T.E."/>
        </authorList>
    </citation>
    <scope>NUCLEOTIDE SEQUENCE [LARGE SCALE GENOMIC DNA]</scope>
    <source>
        <strain evidence="3 4">DSM 15114</strain>
    </source>
</reference>
<feature type="domain" description="CRISPR type III-associated protein" evidence="2">
    <location>
        <begin position="18"/>
        <end position="190"/>
    </location>
</feature>
<dbReference type="OrthoDB" id="7365697at2"/>
<dbReference type="Pfam" id="PF03787">
    <property type="entry name" value="RAMPs"/>
    <property type="match status" value="1"/>
</dbReference>
<evidence type="ECO:0000256" key="1">
    <source>
        <dbReference type="ARBA" id="ARBA00023118"/>
    </source>
</evidence>
<sequence>MTTPQTKIRSHTLPIVLTVEAPVLVHATGMGRAGLDSPTLRNARNEIVLPGTLVHGRVRAALAELDDLSPVSSEELDVWFGARDRKRHERAKAVVFDDLICVTAESTNPKDVGADEIVRIRMDEKSGAVRRGMLQVVEAPFPIGSKVTFEGTVRTAVADEDVDRVRTAIRAALRWNTQVGALRTLGFGRVVSAEVGEGARPSREGVPSIDTSALALRSRTAEDPDPAAVTVVLRFRQPLCVPARRLSNNLFESDAVLSGATLKGAIAAQWTAALGKDSACIQAGFDSDRPDLSAAFERLRVGTFVPVARQRPENWPDSRMQRPVALPLTLAAAGEGVFQDLRACPPGTVFDITKGGETFFAAPRFAPDWKEDDETAADLARGWLAPDRDLRVRTSIDHEQRRVNNAELFAYEHVLADEHLWIGEIGVNDADADETRKVLGDLKSLLGEAGLWWVGKTKASADMLWLNDRALDDHLPDRRVTDADTAWTVVLQTPALMLGPGLSETSDGTALHAACAAYWADVSGGALSLTRQWSRQRLWGGPYAAHSYQANVPYRPFLITEEGAVFCLEAAAGRESDARKCLRLWRRQGLPLTRALAGHYGLGEDHTGWWRGTPFVPENGYGAIHVDPALPKDMPVASPEDGVVAVSVDQGDKA</sequence>
<dbReference type="AlphaFoldDB" id="A0A7X1ZGN0"/>
<comment type="caution">
    <text evidence="3">The sequence shown here is derived from an EMBL/GenBank/DDBJ whole genome shotgun (WGS) entry which is preliminary data.</text>
</comment>
<dbReference type="Proteomes" id="UP000434582">
    <property type="component" value="Unassembled WGS sequence"/>
</dbReference>
<name>A0A7X1ZGN0_9PROT</name>
<dbReference type="EMBL" id="WIVE01000075">
    <property type="protein sequence ID" value="MQX38171.1"/>
    <property type="molecule type" value="Genomic_DNA"/>
</dbReference>
<proteinExistence type="predicted"/>
<dbReference type="InterPro" id="IPR005537">
    <property type="entry name" value="RAMP_III_fam"/>
</dbReference>
<accession>A0A7X1ZGN0</accession>
<gene>
    <name evidence="3" type="ORF">GHC57_16775</name>
</gene>
<evidence type="ECO:0000313" key="3">
    <source>
        <dbReference type="EMBL" id="MQX38171.1"/>
    </source>
</evidence>
<evidence type="ECO:0000259" key="2">
    <source>
        <dbReference type="Pfam" id="PF03787"/>
    </source>
</evidence>
<organism evidence="3 4">
    <name type="scientific">Roseospira navarrensis</name>
    <dbReference type="NCBI Taxonomy" id="140058"/>
    <lineage>
        <taxon>Bacteria</taxon>
        <taxon>Pseudomonadati</taxon>
        <taxon>Pseudomonadota</taxon>
        <taxon>Alphaproteobacteria</taxon>
        <taxon>Rhodospirillales</taxon>
        <taxon>Rhodospirillaceae</taxon>
        <taxon>Roseospira</taxon>
    </lineage>
</organism>
<keyword evidence="1" id="KW-0051">Antiviral defense</keyword>